<evidence type="ECO:0000313" key="3">
    <source>
        <dbReference type="EMBL" id="EAL61262.1"/>
    </source>
</evidence>
<feature type="domain" description="B box-type" evidence="2">
    <location>
        <begin position="1"/>
        <end position="40"/>
    </location>
</feature>
<keyword evidence="1" id="KW-0862">Zinc</keyword>
<evidence type="ECO:0000259" key="2">
    <source>
        <dbReference type="PROSITE" id="PS50119"/>
    </source>
</evidence>
<gene>
    <name evidence="3" type="ORF">DDB_G0292276</name>
</gene>
<keyword evidence="1" id="KW-0479">Metal-binding</keyword>
<reference evidence="3 4" key="1">
    <citation type="journal article" date="2005" name="Nature">
        <title>The genome of the social amoeba Dictyostelium discoideum.</title>
        <authorList>
            <consortium name="The Dictyostelium discoideum Sequencing Consortium"/>
            <person name="Eichinger L."/>
            <person name="Pachebat J.A."/>
            <person name="Glockner G."/>
            <person name="Rajandream M.A."/>
            <person name="Sucgang R."/>
            <person name="Berriman M."/>
            <person name="Song J."/>
            <person name="Olsen R."/>
            <person name="Szafranski K."/>
            <person name="Xu Q."/>
            <person name="Tunggal B."/>
            <person name="Kummerfeld S."/>
            <person name="Madera M."/>
            <person name="Konfortov B.A."/>
            <person name="Rivero F."/>
            <person name="Bankier A.T."/>
            <person name="Lehmann R."/>
            <person name="Hamlin N."/>
            <person name="Davies R."/>
            <person name="Gaudet P."/>
            <person name="Fey P."/>
            <person name="Pilcher K."/>
            <person name="Chen G."/>
            <person name="Saunders D."/>
            <person name="Sodergren E."/>
            <person name="Davis P."/>
            <person name="Kerhornou A."/>
            <person name="Nie X."/>
            <person name="Hall N."/>
            <person name="Anjard C."/>
            <person name="Hemphill L."/>
            <person name="Bason N."/>
            <person name="Farbrother P."/>
            <person name="Desany B."/>
            <person name="Just E."/>
            <person name="Morio T."/>
            <person name="Rost R."/>
            <person name="Churcher C."/>
            <person name="Cooper J."/>
            <person name="Haydock S."/>
            <person name="van Driessche N."/>
            <person name="Cronin A."/>
            <person name="Goodhead I."/>
            <person name="Muzny D."/>
            <person name="Mourier T."/>
            <person name="Pain A."/>
            <person name="Lu M."/>
            <person name="Harper D."/>
            <person name="Lindsay R."/>
            <person name="Hauser H."/>
            <person name="James K."/>
            <person name="Quiles M."/>
            <person name="Madan Babu M."/>
            <person name="Saito T."/>
            <person name="Buchrieser C."/>
            <person name="Wardroper A."/>
            <person name="Felder M."/>
            <person name="Thangavelu M."/>
            <person name="Johnson D."/>
            <person name="Knights A."/>
            <person name="Loulseged H."/>
            <person name="Mungall K."/>
            <person name="Oliver K."/>
            <person name="Price C."/>
            <person name="Quail M.A."/>
            <person name="Urushihara H."/>
            <person name="Hernandez J."/>
            <person name="Rabbinowitsch E."/>
            <person name="Steffen D."/>
            <person name="Sanders M."/>
            <person name="Ma J."/>
            <person name="Kohara Y."/>
            <person name="Sharp S."/>
            <person name="Simmonds M."/>
            <person name="Spiegler S."/>
            <person name="Tivey A."/>
            <person name="Sugano S."/>
            <person name="White B."/>
            <person name="Walker D."/>
            <person name="Woodward J."/>
            <person name="Winckler T."/>
            <person name="Tanaka Y."/>
            <person name="Shaulsky G."/>
            <person name="Schleicher M."/>
            <person name="Weinstock G."/>
            <person name="Rosenthal A."/>
            <person name="Cox E.C."/>
            <person name="Chisholm R.L."/>
            <person name="Gibbs R."/>
            <person name="Loomis W.F."/>
            <person name="Platzer M."/>
            <person name="Kay R.R."/>
            <person name="Williams J."/>
            <person name="Dear P.H."/>
            <person name="Noegel A.A."/>
            <person name="Barrell B."/>
            <person name="Kuspa A."/>
        </authorList>
    </citation>
    <scope>NUCLEOTIDE SEQUENCE [LARGE SCALE GENOMIC DNA]</scope>
    <source>
        <strain evidence="3 4">AX4</strain>
    </source>
</reference>
<evidence type="ECO:0000313" key="4">
    <source>
        <dbReference type="Proteomes" id="UP000002195"/>
    </source>
</evidence>
<dbReference type="VEuPathDB" id="AmoebaDB:DDB_G0292276"/>
<dbReference type="SUPFAM" id="SSF57845">
    <property type="entry name" value="B-box zinc-binding domain"/>
    <property type="match status" value="1"/>
</dbReference>
<dbReference type="PANTHER" id="PTHR31768:SF3">
    <property type="entry name" value="B BOX-TYPE DOMAIN-CONTAINING PROTEIN-RELATED"/>
    <property type="match status" value="1"/>
</dbReference>
<dbReference type="Proteomes" id="UP000002195">
    <property type="component" value="Unassembled WGS sequence"/>
</dbReference>
<keyword evidence="4" id="KW-1185">Reference proteome</keyword>
<dbReference type="PANTHER" id="PTHR31768">
    <property type="entry name" value="B BOX-TYPE DOMAIN-CONTAINING PROTEIN"/>
    <property type="match status" value="1"/>
</dbReference>
<sequence length="68" mass="7904">MKCEFHEENKYKLICPTCKVAMCKVCIISKGHRGHETELITKDSIEPITKEFKDINFKSIQECSNNIK</sequence>
<dbReference type="Pfam" id="PF00643">
    <property type="entry name" value="zf-B_box"/>
    <property type="match status" value="1"/>
</dbReference>
<dbReference type="RefSeq" id="XP_629670.1">
    <property type="nucleotide sequence ID" value="XM_629668.1"/>
</dbReference>
<dbReference type="InParanoid" id="Q54DH1"/>
<dbReference type="PROSITE" id="PS50119">
    <property type="entry name" value="ZF_BBOX"/>
    <property type="match status" value="1"/>
</dbReference>
<dbReference type="SMART" id="SM00336">
    <property type="entry name" value="BBOX"/>
    <property type="match status" value="1"/>
</dbReference>
<dbReference type="EMBL" id="AAFI02000189">
    <property type="protein sequence ID" value="EAL61262.1"/>
    <property type="molecule type" value="Genomic_DNA"/>
</dbReference>
<dbReference type="SMR" id="Q54DH1"/>
<dbReference type="InterPro" id="IPR000315">
    <property type="entry name" value="Znf_B-box"/>
</dbReference>
<keyword evidence="1" id="KW-0863">Zinc-finger</keyword>
<dbReference type="InterPro" id="IPR040328">
    <property type="entry name" value="DDB_G0279899-like"/>
</dbReference>
<dbReference type="GeneID" id="8628586"/>
<dbReference type="KEGG" id="ddi:DDB_G0292276"/>
<dbReference type="Gene3D" id="3.30.160.60">
    <property type="entry name" value="Classic Zinc Finger"/>
    <property type="match status" value="1"/>
</dbReference>
<organism evidence="3 4">
    <name type="scientific">Dictyostelium discoideum</name>
    <name type="common">Social amoeba</name>
    <dbReference type="NCBI Taxonomy" id="44689"/>
    <lineage>
        <taxon>Eukaryota</taxon>
        <taxon>Amoebozoa</taxon>
        <taxon>Evosea</taxon>
        <taxon>Eumycetozoa</taxon>
        <taxon>Dictyostelia</taxon>
        <taxon>Dictyosteliales</taxon>
        <taxon>Dictyosteliaceae</taxon>
        <taxon>Dictyostelium</taxon>
    </lineage>
</organism>
<evidence type="ECO:0000256" key="1">
    <source>
        <dbReference type="PROSITE-ProRule" id="PRU00024"/>
    </source>
</evidence>
<proteinExistence type="predicted"/>
<accession>Q54DH1</accession>
<name>Q54DH1_DICDI</name>
<dbReference type="AlphaFoldDB" id="Q54DH1"/>
<dbReference type="PaxDb" id="44689-DDB0184296"/>
<dbReference type="GO" id="GO:0008270">
    <property type="term" value="F:zinc ion binding"/>
    <property type="evidence" value="ECO:0007669"/>
    <property type="project" value="UniProtKB-KW"/>
</dbReference>
<protein>
    <recommendedName>
        <fullName evidence="2">B box-type domain-containing protein</fullName>
    </recommendedName>
</protein>
<dbReference type="HOGENOM" id="CLU_2799326_0_0_1"/>
<comment type="caution">
    <text evidence="3">The sequence shown here is derived from an EMBL/GenBank/DDBJ whole genome shotgun (WGS) entry which is preliminary data.</text>
</comment>
<dbReference type="CDD" id="cd19756">
    <property type="entry name" value="Bbox2"/>
    <property type="match status" value="1"/>
</dbReference>